<accession>A0A931J8S4</accession>
<sequence length="203" mass="21561">MAGLWALLAGCASAPATPSTEQGTGLLDKALQAVGLQKPAAVEQLEKLPPLPTGPRYQPVTLRLHAGEVLNIDAAGRALTVVTRVYKLRATDTFLQAPYEAFQADDPTRTPFAKDVIEMRELVLAPGQRAESVEKLGPEVQALAVVTLYRQPAAGRWRFAFETKAASASGITLGLHGCAMSVSQGQPLQAAPEHLRVAGVRCQ</sequence>
<keyword evidence="2" id="KW-1185">Reference proteome</keyword>
<dbReference type="PANTHER" id="PTHR37625:SF4">
    <property type="entry name" value="OUTER MEMBRANE LIPOPROTEIN"/>
    <property type="match status" value="1"/>
</dbReference>
<gene>
    <name evidence="1" type="primary">tssJ</name>
    <name evidence="1" type="ORF">I7X39_18455</name>
</gene>
<dbReference type="InterPro" id="IPR038706">
    <property type="entry name" value="Type_VI_SciN-like_sf"/>
</dbReference>
<protein>
    <submittedName>
        <fullName evidence="1">Type VI secretion system lipoprotein TssJ</fullName>
    </submittedName>
</protein>
<evidence type="ECO:0000313" key="1">
    <source>
        <dbReference type="EMBL" id="MBH9578877.1"/>
    </source>
</evidence>
<dbReference type="RefSeq" id="WP_198112643.1">
    <property type="nucleotide sequence ID" value="NZ_JAEDAK010000015.1"/>
</dbReference>
<dbReference type="InterPro" id="IPR017734">
    <property type="entry name" value="T6SS_SciN"/>
</dbReference>
<name>A0A931J8S4_9BURK</name>
<dbReference type="NCBIfam" id="TIGR03352">
    <property type="entry name" value="VI_chp_3"/>
    <property type="match status" value="1"/>
</dbReference>
<dbReference type="Gene3D" id="2.60.40.4150">
    <property type="entry name" value="Type VI secretion system, lipoprotein SciN"/>
    <property type="match status" value="1"/>
</dbReference>
<dbReference type="EMBL" id="JAEDAK010000015">
    <property type="protein sequence ID" value="MBH9578877.1"/>
    <property type="molecule type" value="Genomic_DNA"/>
</dbReference>
<evidence type="ECO:0000313" key="2">
    <source>
        <dbReference type="Proteomes" id="UP000613266"/>
    </source>
</evidence>
<organism evidence="1 2">
    <name type="scientific">Inhella proteolytica</name>
    <dbReference type="NCBI Taxonomy" id="2795029"/>
    <lineage>
        <taxon>Bacteria</taxon>
        <taxon>Pseudomonadati</taxon>
        <taxon>Pseudomonadota</taxon>
        <taxon>Betaproteobacteria</taxon>
        <taxon>Burkholderiales</taxon>
        <taxon>Sphaerotilaceae</taxon>
        <taxon>Inhella</taxon>
    </lineage>
</organism>
<dbReference type="Pfam" id="PF12790">
    <property type="entry name" value="T6SS-SciN"/>
    <property type="match status" value="1"/>
</dbReference>
<proteinExistence type="predicted"/>
<dbReference type="AlphaFoldDB" id="A0A931J8S4"/>
<dbReference type="Proteomes" id="UP000613266">
    <property type="component" value="Unassembled WGS sequence"/>
</dbReference>
<keyword evidence="1" id="KW-0449">Lipoprotein</keyword>
<dbReference type="PANTHER" id="PTHR37625">
    <property type="entry name" value="OUTER MEMBRANE LIPOPROTEIN-RELATED"/>
    <property type="match status" value="1"/>
</dbReference>
<reference evidence="1" key="1">
    <citation type="submission" date="2020-12" db="EMBL/GenBank/DDBJ databases">
        <title>The genome sequence of Inhella sp. 1Y17.</title>
        <authorList>
            <person name="Liu Y."/>
        </authorList>
    </citation>
    <scope>NUCLEOTIDE SEQUENCE</scope>
    <source>
        <strain evidence="1">1Y17</strain>
    </source>
</reference>
<comment type="caution">
    <text evidence="1">The sequence shown here is derived from an EMBL/GenBank/DDBJ whole genome shotgun (WGS) entry which is preliminary data.</text>
</comment>